<evidence type="ECO:0000256" key="1">
    <source>
        <dbReference type="SAM" id="MobiDB-lite"/>
    </source>
</evidence>
<comment type="caution">
    <text evidence="2">The sequence shown here is derived from an EMBL/GenBank/DDBJ whole genome shotgun (WGS) entry which is preliminary data.</text>
</comment>
<feature type="compositionally biased region" description="Polar residues" evidence="1">
    <location>
        <begin position="19"/>
        <end position="30"/>
    </location>
</feature>
<feature type="compositionally biased region" description="Polar residues" evidence="1">
    <location>
        <begin position="251"/>
        <end position="260"/>
    </location>
</feature>
<feature type="region of interest" description="Disordered" evidence="1">
    <location>
        <begin position="19"/>
        <end position="55"/>
    </location>
</feature>
<feature type="compositionally biased region" description="Polar residues" evidence="1">
    <location>
        <begin position="230"/>
        <end position="243"/>
    </location>
</feature>
<organism evidence="2 3">
    <name type="scientific">Protopolystoma xenopodis</name>
    <dbReference type="NCBI Taxonomy" id="117903"/>
    <lineage>
        <taxon>Eukaryota</taxon>
        <taxon>Metazoa</taxon>
        <taxon>Spiralia</taxon>
        <taxon>Lophotrochozoa</taxon>
        <taxon>Platyhelminthes</taxon>
        <taxon>Monogenea</taxon>
        <taxon>Polyopisthocotylea</taxon>
        <taxon>Polystomatidea</taxon>
        <taxon>Polystomatidae</taxon>
        <taxon>Protopolystoma</taxon>
    </lineage>
</organism>
<feature type="region of interest" description="Disordered" evidence="1">
    <location>
        <begin position="147"/>
        <end position="260"/>
    </location>
</feature>
<evidence type="ECO:0000313" key="3">
    <source>
        <dbReference type="Proteomes" id="UP000784294"/>
    </source>
</evidence>
<reference evidence="2" key="1">
    <citation type="submission" date="2018-11" db="EMBL/GenBank/DDBJ databases">
        <authorList>
            <consortium name="Pathogen Informatics"/>
        </authorList>
    </citation>
    <scope>NUCLEOTIDE SEQUENCE</scope>
</reference>
<keyword evidence="3" id="KW-1185">Reference proteome</keyword>
<dbReference type="AlphaFoldDB" id="A0A3S5A1B6"/>
<protein>
    <submittedName>
        <fullName evidence="2">Uncharacterized protein</fullName>
    </submittedName>
</protein>
<dbReference type="EMBL" id="CAAALY010031210">
    <property type="protein sequence ID" value="VEL17128.1"/>
    <property type="molecule type" value="Genomic_DNA"/>
</dbReference>
<feature type="compositionally biased region" description="Basic and acidic residues" evidence="1">
    <location>
        <begin position="147"/>
        <end position="173"/>
    </location>
</feature>
<proteinExistence type="predicted"/>
<dbReference type="Proteomes" id="UP000784294">
    <property type="component" value="Unassembled WGS sequence"/>
</dbReference>
<accession>A0A3S5A1B6</accession>
<gene>
    <name evidence="2" type="ORF">PXEA_LOCUS10568</name>
</gene>
<sequence>MTPFSPPTFSGLVCPDAYQSYTSSPGQPRSTPERHLLPVPSSSDGRQLLPSGLPTLGYAGLPIPPDALKEASNIEQSTYSHTPTITVLQPSSSVEQDNYASAIHQMRDQPLPVPYSAEEASSALTTFTALQYAYSLQACLPQPWTHARPDVGPEEHVPKNKQWQTEKPDEARQKLATSRQRRRRDETEATKLEAGPAMKWNRMRNDPTAGGQETVARVNNKKTHPLFSGTAESGLSGSHLSTSDVERAQQFAASQTQIGK</sequence>
<evidence type="ECO:0000313" key="2">
    <source>
        <dbReference type="EMBL" id="VEL17128.1"/>
    </source>
</evidence>
<name>A0A3S5A1B6_9PLAT</name>